<evidence type="ECO:0000313" key="2">
    <source>
        <dbReference type="Proteomes" id="UP001519311"/>
    </source>
</evidence>
<proteinExistence type="predicted"/>
<comment type="caution">
    <text evidence="1">The sequence shown here is derived from an EMBL/GenBank/DDBJ whole genome shotgun (WGS) entry which is preliminary data.</text>
</comment>
<reference evidence="1 2" key="1">
    <citation type="submission" date="2021-03" db="EMBL/GenBank/DDBJ databases">
        <title>Sequencing the genomes of 1000 actinobacteria strains.</title>
        <authorList>
            <person name="Klenk H.-P."/>
        </authorList>
    </citation>
    <scope>NUCLEOTIDE SEQUENCE [LARGE SCALE GENOMIC DNA]</scope>
    <source>
        <strain evidence="1 2">DSM 40843</strain>
    </source>
</reference>
<evidence type="ECO:0000313" key="1">
    <source>
        <dbReference type="EMBL" id="MBP2363305.1"/>
    </source>
</evidence>
<name>A0ABS4VHA5_9ACTN</name>
<keyword evidence="2" id="KW-1185">Reference proteome</keyword>
<dbReference type="Proteomes" id="UP001519311">
    <property type="component" value="Unassembled WGS sequence"/>
</dbReference>
<dbReference type="EMBL" id="JAGINS010000001">
    <property type="protein sequence ID" value="MBP2363305.1"/>
    <property type="molecule type" value="Genomic_DNA"/>
</dbReference>
<accession>A0ABS4VHA5</accession>
<organism evidence="1 2">
    <name type="scientific">Streptomyces clavifer</name>
    <dbReference type="NCBI Taxonomy" id="68188"/>
    <lineage>
        <taxon>Bacteria</taxon>
        <taxon>Bacillati</taxon>
        <taxon>Actinomycetota</taxon>
        <taxon>Actinomycetes</taxon>
        <taxon>Kitasatosporales</taxon>
        <taxon>Streptomycetaceae</taxon>
        <taxon>Streptomyces</taxon>
    </lineage>
</organism>
<protein>
    <submittedName>
        <fullName evidence="1">Uncharacterized protein</fullName>
    </submittedName>
</protein>
<sequence>MKLRSTSPSQSLHARSFSTIQAASPAGESVSPIAAVWGFVRCMEA</sequence>
<gene>
    <name evidence="1" type="ORF">JOF59_005705</name>
</gene>